<sequence>MALVTTRYLLQLVLLCQPEAKNLFYCRYFATCKRYLLKIDVVNPGKRGIRPQHDYYSESLLREFDIHCWHINSPIGFMISDGIISSMFDEGLKYTEESPLKPKEPSHTKTPVVNDGLICATWPKAVPQTAATQPSSTQTHIKSELTIPPMDAIPNSNQARSDGDEPPRSVIHAPAGFGEFVNGLQYSSDSSQSGSDGAETLALNVVAPFVSTDSERAAKDNQNGQTSPPPLTTTSIQPAKDWSERATPRAQTRQEFLDISKHVQSASHEESGMAANHGEGRPSVTGEPASPNNTNARETGHHTNGKPEGHHSQSVQLVDEEPEISALQAALAECWALCNTLATLSSIHRERHACIVDTREDVWKSCWRLCQELYNSHNDDCAPQINPTLDLCRDFCQTLFETRVRSDENADSILRVSFELNNHLYNTHDRNLPDAFRERTLDFYITICHRLMKQRTLVSETDSLLTACWSLTELLFSIRQSIKEGKRLSEELLGSAVQACWELCDIFREGWTQRTFRSSDRGTPRPSQAAFTAQIVQQPKQLESDPVDELINHQGNPETPTTIFDDTATVSPDDAPVQNIFVLGQVPGHSSHAWSSNSSNFSGQSQSSEQTSSTQTVKTSSRDLNLACVRLLVTQAAINSGFQRVGPHSFPSFVKTLSSDAFGSMPWQVALLKNYKQLVAFDPKFRNAGPSARASAADVACAVQVMVQSGQHLWLRDLYRLVFGFHIEEAVSRKEECTQMGEDNHNLCQNLIKKITPQYNALEA</sequence>
<dbReference type="Proteomes" id="UP000184499">
    <property type="component" value="Unassembled WGS sequence"/>
</dbReference>
<evidence type="ECO:0000256" key="2">
    <source>
        <dbReference type="SAM" id="SignalP"/>
    </source>
</evidence>
<feature type="region of interest" description="Disordered" evidence="1">
    <location>
        <begin position="215"/>
        <end position="251"/>
    </location>
</feature>
<feature type="compositionally biased region" description="Low complexity" evidence="1">
    <location>
        <begin position="128"/>
        <end position="139"/>
    </location>
</feature>
<accession>A0A1L9U4N1</accession>
<evidence type="ECO:0000313" key="5">
    <source>
        <dbReference type="Proteomes" id="UP000184499"/>
    </source>
</evidence>
<feature type="domain" description="DUF7624" evidence="3">
    <location>
        <begin position="616"/>
        <end position="738"/>
    </location>
</feature>
<feature type="chain" id="PRO_5012905712" description="DUF7624 domain-containing protein" evidence="2">
    <location>
        <begin position="21"/>
        <end position="764"/>
    </location>
</feature>
<dbReference type="VEuPathDB" id="FungiDB:ASPBRDRAFT_35060"/>
<feature type="region of interest" description="Disordered" evidence="1">
    <location>
        <begin position="549"/>
        <end position="569"/>
    </location>
</feature>
<keyword evidence="2" id="KW-0732">Signal</keyword>
<feature type="region of interest" description="Disordered" evidence="1">
    <location>
        <begin position="128"/>
        <end position="173"/>
    </location>
</feature>
<dbReference type="STRING" id="767769.A0A1L9U4N1"/>
<dbReference type="AlphaFoldDB" id="A0A1L9U4N1"/>
<dbReference type="EMBL" id="KV878698">
    <property type="protein sequence ID" value="OJJ66634.1"/>
    <property type="molecule type" value="Genomic_DNA"/>
</dbReference>
<evidence type="ECO:0000259" key="3">
    <source>
        <dbReference type="Pfam" id="PF24616"/>
    </source>
</evidence>
<name>A0A1L9U4N1_ASPBC</name>
<reference evidence="5" key="1">
    <citation type="journal article" date="2017" name="Genome Biol.">
        <title>Comparative genomics reveals high biological diversity and specific adaptations in the industrially and medically important fungal genus Aspergillus.</title>
        <authorList>
            <person name="de Vries R.P."/>
            <person name="Riley R."/>
            <person name="Wiebenga A."/>
            <person name="Aguilar-Osorio G."/>
            <person name="Amillis S."/>
            <person name="Uchima C.A."/>
            <person name="Anderluh G."/>
            <person name="Asadollahi M."/>
            <person name="Askin M."/>
            <person name="Barry K."/>
            <person name="Battaglia E."/>
            <person name="Bayram O."/>
            <person name="Benocci T."/>
            <person name="Braus-Stromeyer S.A."/>
            <person name="Caldana C."/>
            <person name="Canovas D."/>
            <person name="Cerqueira G.C."/>
            <person name="Chen F."/>
            <person name="Chen W."/>
            <person name="Choi C."/>
            <person name="Clum A."/>
            <person name="Dos Santos R.A."/>
            <person name="Damasio A.R."/>
            <person name="Diallinas G."/>
            <person name="Emri T."/>
            <person name="Fekete E."/>
            <person name="Flipphi M."/>
            <person name="Freyberg S."/>
            <person name="Gallo A."/>
            <person name="Gournas C."/>
            <person name="Habgood R."/>
            <person name="Hainaut M."/>
            <person name="Harispe M.L."/>
            <person name="Henrissat B."/>
            <person name="Hilden K.S."/>
            <person name="Hope R."/>
            <person name="Hossain A."/>
            <person name="Karabika E."/>
            <person name="Karaffa L."/>
            <person name="Karanyi Z."/>
            <person name="Krasevec N."/>
            <person name="Kuo A."/>
            <person name="Kusch H."/>
            <person name="LaButti K."/>
            <person name="Lagendijk E.L."/>
            <person name="Lapidus A."/>
            <person name="Levasseur A."/>
            <person name="Lindquist E."/>
            <person name="Lipzen A."/>
            <person name="Logrieco A.F."/>
            <person name="MacCabe A."/>
            <person name="Maekelae M.R."/>
            <person name="Malavazi I."/>
            <person name="Melin P."/>
            <person name="Meyer V."/>
            <person name="Mielnichuk N."/>
            <person name="Miskei M."/>
            <person name="Molnar A.P."/>
            <person name="Mule G."/>
            <person name="Ngan C.Y."/>
            <person name="Orejas M."/>
            <person name="Orosz E."/>
            <person name="Ouedraogo J.P."/>
            <person name="Overkamp K.M."/>
            <person name="Park H.-S."/>
            <person name="Perrone G."/>
            <person name="Piumi F."/>
            <person name="Punt P.J."/>
            <person name="Ram A.F."/>
            <person name="Ramon A."/>
            <person name="Rauscher S."/>
            <person name="Record E."/>
            <person name="Riano-Pachon D.M."/>
            <person name="Robert V."/>
            <person name="Roehrig J."/>
            <person name="Ruller R."/>
            <person name="Salamov A."/>
            <person name="Salih N.S."/>
            <person name="Samson R.A."/>
            <person name="Sandor E."/>
            <person name="Sanguinetti M."/>
            <person name="Schuetze T."/>
            <person name="Sepcic K."/>
            <person name="Shelest E."/>
            <person name="Sherlock G."/>
            <person name="Sophianopoulou V."/>
            <person name="Squina F.M."/>
            <person name="Sun H."/>
            <person name="Susca A."/>
            <person name="Todd R.B."/>
            <person name="Tsang A."/>
            <person name="Unkles S.E."/>
            <person name="van de Wiele N."/>
            <person name="van Rossen-Uffink D."/>
            <person name="Oliveira J.V."/>
            <person name="Vesth T.C."/>
            <person name="Visser J."/>
            <person name="Yu J.-H."/>
            <person name="Zhou M."/>
            <person name="Andersen M.R."/>
            <person name="Archer D.B."/>
            <person name="Baker S.E."/>
            <person name="Benoit I."/>
            <person name="Brakhage A.A."/>
            <person name="Braus G.H."/>
            <person name="Fischer R."/>
            <person name="Frisvad J.C."/>
            <person name="Goldman G.H."/>
            <person name="Houbraken J."/>
            <person name="Oakley B."/>
            <person name="Pocsi I."/>
            <person name="Scazzocchio C."/>
            <person name="Seiboth B."/>
            <person name="vanKuyk P.A."/>
            <person name="Wortman J."/>
            <person name="Dyer P.S."/>
            <person name="Grigoriev I.V."/>
        </authorList>
    </citation>
    <scope>NUCLEOTIDE SEQUENCE [LARGE SCALE GENOMIC DNA]</scope>
    <source>
        <strain evidence="5">CBS 101740 / IMI 381727 / IBT 21946</strain>
    </source>
</reference>
<keyword evidence="5" id="KW-1185">Reference proteome</keyword>
<feature type="compositionally biased region" description="Polar residues" evidence="1">
    <location>
        <begin position="220"/>
        <end position="237"/>
    </location>
</feature>
<feature type="signal peptide" evidence="2">
    <location>
        <begin position="1"/>
        <end position="20"/>
    </location>
</feature>
<feature type="compositionally biased region" description="Basic and acidic residues" evidence="1">
    <location>
        <begin position="298"/>
        <end position="311"/>
    </location>
</feature>
<dbReference type="OMA" id="REGWTQV"/>
<dbReference type="RefSeq" id="XP_067473884.1">
    <property type="nucleotide sequence ID" value="XM_067623307.1"/>
</dbReference>
<evidence type="ECO:0000313" key="4">
    <source>
        <dbReference type="EMBL" id="OJJ66634.1"/>
    </source>
</evidence>
<organism evidence="4 5">
    <name type="scientific">Aspergillus brasiliensis (strain CBS 101740 / IMI 381727 / IBT 21946)</name>
    <dbReference type="NCBI Taxonomy" id="767769"/>
    <lineage>
        <taxon>Eukaryota</taxon>
        <taxon>Fungi</taxon>
        <taxon>Dikarya</taxon>
        <taxon>Ascomycota</taxon>
        <taxon>Pezizomycotina</taxon>
        <taxon>Eurotiomycetes</taxon>
        <taxon>Eurotiomycetidae</taxon>
        <taxon>Eurotiales</taxon>
        <taxon>Aspergillaceae</taxon>
        <taxon>Aspergillus</taxon>
        <taxon>Aspergillus subgen. Circumdati</taxon>
    </lineage>
</organism>
<dbReference type="GeneID" id="93575795"/>
<dbReference type="OrthoDB" id="5230484at2759"/>
<proteinExistence type="predicted"/>
<protein>
    <recommendedName>
        <fullName evidence="3">DUF7624 domain-containing protein</fullName>
    </recommendedName>
</protein>
<dbReference type="InterPro" id="IPR056041">
    <property type="entry name" value="DUF7624"/>
</dbReference>
<feature type="region of interest" description="Disordered" evidence="1">
    <location>
        <begin position="263"/>
        <end position="313"/>
    </location>
</feature>
<feature type="compositionally biased region" description="Polar residues" evidence="1">
    <location>
        <begin position="553"/>
        <end position="569"/>
    </location>
</feature>
<evidence type="ECO:0000256" key="1">
    <source>
        <dbReference type="SAM" id="MobiDB-lite"/>
    </source>
</evidence>
<feature type="region of interest" description="Disordered" evidence="1">
    <location>
        <begin position="593"/>
        <end position="618"/>
    </location>
</feature>
<gene>
    <name evidence="4" type="ORF">ASPBRDRAFT_35060</name>
</gene>
<dbReference type="Pfam" id="PF24616">
    <property type="entry name" value="DUF7624"/>
    <property type="match status" value="1"/>
</dbReference>